<dbReference type="Proteomes" id="UP000729290">
    <property type="component" value="Unassembled WGS sequence"/>
</dbReference>
<dbReference type="CDD" id="cd03886">
    <property type="entry name" value="M20_Acy1"/>
    <property type="match status" value="1"/>
</dbReference>
<feature type="domain" description="Peptidase M20 dimerisation" evidence="1">
    <location>
        <begin position="190"/>
        <end position="287"/>
    </location>
</feature>
<dbReference type="Gene3D" id="3.40.630.10">
    <property type="entry name" value="Zn peptidases"/>
    <property type="match status" value="1"/>
</dbReference>
<evidence type="ECO:0000259" key="1">
    <source>
        <dbReference type="Pfam" id="PF07687"/>
    </source>
</evidence>
<keyword evidence="3" id="KW-1185">Reference proteome</keyword>
<dbReference type="InterPro" id="IPR011650">
    <property type="entry name" value="Peptidase_M20_dimer"/>
</dbReference>
<accession>A0ABS2G6B2</accession>
<dbReference type="PIRSF" id="PIRSF005962">
    <property type="entry name" value="Pept_M20D_amidohydro"/>
    <property type="match status" value="1"/>
</dbReference>
<dbReference type="SUPFAM" id="SSF55031">
    <property type="entry name" value="Bacterial exopeptidase dimerisation domain"/>
    <property type="match status" value="1"/>
</dbReference>
<evidence type="ECO:0000313" key="2">
    <source>
        <dbReference type="EMBL" id="MBM6876969.1"/>
    </source>
</evidence>
<reference evidence="2 3" key="1">
    <citation type="journal article" date="2021" name="Sci. Rep.">
        <title>The distribution of antibiotic resistance genes in chicken gut microbiota commensals.</title>
        <authorList>
            <person name="Juricova H."/>
            <person name="Matiasovicova J."/>
            <person name="Kubasova T."/>
            <person name="Cejkova D."/>
            <person name="Rychlik I."/>
        </authorList>
    </citation>
    <scope>NUCLEOTIDE SEQUENCE [LARGE SCALE GENOMIC DNA]</scope>
    <source>
        <strain evidence="2 3">An431b</strain>
    </source>
</reference>
<dbReference type="NCBIfam" id="TIGR01891">
    <property type="entry name" value="amidohydrolases"/>
    <property type="match status" value="1"/>
</dbReference>
<comment type="caution">
    <text evidence="2">The sequence shown here is derived from an EMBL/GenBank/DDBJ whole genome shotgun (WGS) entry which is preliminary data.</text>
</comment>
<dbReference type="InterPro" id="IPR036264">
    <property type="entry name" value="Bact_exopeptidase_dim_dom"/>
</dbReference>
<name>A0ABS2G6B2_9FIRM</name>
<dbReference type="Pfam" id="PF07687">
    <property type="entry name" value="M20_dimer"/>
    <property type="match status" value="1"/>
</dbReference>
<dbReference type="RefSeq" id="WP_205133161.1">
    <property type="nucleotide sequence ID" value="NZ_JACSNT010000004.1"/>
</dbReference>
<dbReference type="PANTHER" id="PTHR11014">
    <property type="entry name" value="PEPTIDASE M20 FAMILY MEMBER"/>
    <property type="match status" value="1"/>
</dbReference>
<organism evidence="2 3">
    <name type="scientific">Anaerotignum lactatifermentans</name>
    <dbReference type="NCBI Taxonomy" id="160404"/>
    <lineage>
        <taxon>Bacteria</taxon>
        <taxon>Bacillati</taxon>
        <taxon>Bacillota</taxon>
        <taxon>Clostridia</taxon>
        <taxon>Lachnospirales</taxon>
        <taxon>Anaerotignaceae</taxon>
        <taxon>Anaerotignum</taxon>
    </lineage>
</organism>
<sequence length="396" mass="43475">MLKVRSKKMMEERKEEFMEIFKRFHQYPELSFKEFETTKYIKTELEKLGIEILDYGLETGVIGLLKGKCEGPCIGLRADIDALPVLEQASCDYRSKNVGVMHACGHDSHASSLLCAAHILSALRDEICGSVKFLFQPAEEINMGAKLLVKQGCLENPHVDAIFGMHNSPEVPAGSVAVKNGPLMAAVDRINITIKGKGGHGGVPQRNVDPIVAAAAVIQSLQTIVSRNVSPLDSCVVSVCNIKAGEGTTNNVTPDEVKMYGTVRSYKKDVEKMLETRIKEIVSNVSAAYGCVGETEYIYELAVTDNCEQMYQIALAAVKAIGVDAFDPIPSTGGEDFSEYTEYGIHGFMYWLGTRNEEKDCVYSWHSPKFKFDPECIPIGAGTYAMSVFEAINALK</sequence>
<dbReference type="SUPFAM" id="SSF53187">
    <property type="entry name" value="Zn-dependent exopeptidases"/>
    <property type="match status" value="1"/>
</dbReference>
<dbReference type="PANTHER" id="PTHR11014:SF63">
    <property type="entry name" value="METALLOPEPTIDASE, PUTATIVE (AFU_ORTHOLOGUE AFUA_6G09600)-RELATED"/>
    <property type="match status" value="1"/>
</dbReference>
<dbReference type="EMBL" id="JACSNV010000002">
    <property type="protein sequence ID" value="MBM6876969.1"/>
    <property type="molecule type" value="Genomic_DNA"/>
</dbReference>
<gene>
    <name evidence="2" type="ORF">H9X83_02190</name>
</gene>
<dbReference type="InterPro" id="IPR002933">
    <property type="entry name" value="Peptidase_M20"/>
</dbReference>
<protein>
    <submittedName>
        <fullName evidence="2">Amidohydrolase</fullName>
    </submittedName>
</protein>
<dbReference type="Gene3D" id="3.30.70.360">
    <property type="match status" value="1"/>
</dbReference>
<evidence type="ECO:0000313" key="3">
    <source>
        <dbReference type="Proteomes" id="UP000729290"/>
    </source>
</evidence>
<proteinExistence type="predicted"/>
<dbReference type="Pfam" id="PF01546">
    <property type="entry name" value="Peptidase_M20"/>
    <property type="match status" value="1"/>
</dbReference>
<dbReference type="InterPro" id="IPR017439">
    <property type="entry name" value="Amidohydrolase"/>
</dbReference>